<keyword evidence="2" id="KW-0472">Membrane</keyword>
<dbReference type="InterPro" id="IPR007763">
    <property type="entry name" value="NDUFA12"/>
</dbReference>
<keyword evidence="2" id="KW-0249">Electron transport</keyword>
<dbReference type="PANTHER" id="PTHR12910">
    <property type="entry name" value="NADH-UBIQUINONE OXIDOREDUCTASE SUBUNIT B17.2"/>
    <property type="match status" value="1"/>
</dbReference>
<keyword evidence="2" id="KW-0999">Mitochondrion inner membrane</keyword>
<sequence>MASYFGIDRFFSFLKLIKDVGIINSVYKVFRMDNLRPGKCVGFDQFGNKYFENRTYFIGRSRWVEYAPQYRLEYDASQVPPKWFGWLHYKTDYLPDSDPTRPNYKWMLEHTENLSGTPEQYMPYSTTRPKIIPWVPERKKVDAKSKCKD</sequence>
<dbReference type="Pfam" id="PF05071">
    <property type="entry name" value="NDUFA12"/>
    <property type="match status" value="1"/>
</dbReference>
<dbReference type="GO" id="GO:0005743">
    <property type="term" value="C:mitochondrial inner membrane"/>
    <property type="evidence" value="ECO:0007669"/>
    <property type="project" value="UniProtKB-SubCell"/>
</dbReference>
<keyword evidence="2" id="KW-0496">Mitochondrion</keyword>
<comment type="subcellular location">
    <subcellularLocation>
        <location evidence="2">Mitochondrion inner membrane</location>
        <topology evidence="2">Peripheral membrane protein</topology>
        <orientation evidence="2">Matrix side</orientation>
    </subcellularLocation>
</comment>
<dbReference type="Proteomes" id="UP001153712">
    <property type="component" value="Chromosome 4"/>
</dbReference>
<proteinExistence type="inferred from homology"/>
<evidence type="ECO:0000313" key="3">
    <source>
        <dbReference type="EMBL" id="CAG9861198.1"/>
    </source>
</evidence>
<keyword evidence="2" id="KW-0813">Transport</keyword>
<evidence type="ECO:0000256" key="1">
    <source>
        <dbReference type="ARBA" id="ARBA00007355"/>
    </source>
</evidence>
<reference evidence="3" key="1">
    <citation type="submission" date="2022-01" db="EMBL/GenBank/DDBJ databases">
        <authorList>
            <person name="King R."/>
        </authorList>
    </citation>
    <scope>NUCLEOTIDE SEQUENCE</scope>
</reference>
<dbReference type="AlphaFoldDB" id="A0A9N9TR72"/>
<gene>
    <name evidence="3" type="ORF">PHYEVI_LOCUS7541</name>
</gene>
<keyword evidence="4" id="KW-1185">Reference proteome</keyword>
<dbReference type="PANTHER" id="PTHR12910:SF2">
    <property type="entry name" value="NADH DEHYDROGENASE [UBIQUINONE] 1 ALPHA SUBCOMPLEX SUBUNIT 12"/>
    <property type="match status" value="1"/>
</dbReference>
<comment type="subunit">
    <text evidence="2">Complex I is composed of 45 different subunits.</text>
</comment>
<keyword evidence="2" id="KW-0679">Respiratory chain</keyword>
<comment type="function">
    <text evidence="2">Accessory subunit of the mitochondrial membrane respiratory chain NADH dehydrogenase (Complex I), that is believed not to be involved in catalysis. Complex I functions in the transfer of electrons from NADH to the respiratory chain. The immediate electron acceptor for the enzyme is believed to be ubiquinone.</text>
</comment>
<name>A0A9N9TR72_PHYSR</name>
<comment type="similarity">
    <text evidence="1 2">Belongs to the complex I NDUFA12 subunit family.</text>
</comment>
<dbReference type="GO" id="GO:0006979">
    <property type="term" value="P:response to oxidative stress"/>
    <property type="evidence" value="ECO:0007669"/>
    <property type="project" value="TreeGrafter"/>
</dbReference>
<dbReference type="GO" id="GO:0045271">
    <property type="term" value="C:respiratory chain complex I"/>
    <property type="evidence" value="ECO:0007669"/>
    <property type="project" value="InterPro"/>
</dbReference>
<evidence type="ECO:0000313" key="4">
    <source>
        <dbReference type="Proteomes" id="UP001153712"/>
    </source>
</evidence>
<organism evidence="3 4">
    <name type="scientific">Phyllotreta striolata</name>
    <name type="common">Striped flea beetle</name>
    <name type="synonym">Crioceris striolata</name>
    <dbReference type="NCBI Taxonomy" id="444603"/>
    <lineage>
        <taxon>Eukaryota</taxon>
        <taxon>Metazoa</taxon>
        <taxon>Ecdysozoa</taxon>
        <taxon>Arthropoda</taxon>
        <taxon>Hexapoda</taxon>
        <taxon>Insecta</taxon>
        <taxon>Pterygota</taxon>
        <taxon>Neoptera</taxon>
        <taxon>Endopterygota</taxon>
        <taxon>Coleoptera</taxon>
        <taxon>Polyphaga</taxon>
        <taxon>Cucujiformia</taxon>
        <taxon>Chrysomeloidea</taxon>
        <taxon>Chrysomelidae</taxon>
        <taxon>Galerucinae</taxon>
        <taxon>Alticini</taxon>
        <taxon>Phyllotreta</taxon>
    </lineage>
</organism>
<dbReference type="EMBL" id="OU900097">
    <property type="protein sequence ID" value="CAG9861198.1"/>
    <property type="molecule type" value="Genomic_DNA"/>
</dbReference>
<dbReference type="OrthoDB" id="274641at2759"/>
<accession>A0A9N9TR72</accession>
<evidence type="ECO:0000256" key="2">
    <source>
        <dbReference type="RuleBase" id="RU363103"/>
    </source>
</evidence>
<protein>
    <recommendedName>
        <fullName evidence="2">NADH dehydrogenase [ubiquinone] 1 alpha subcomplex subunit 12</fullName>
    </recommendedName>
</protein>